<evidence type="ECO:0000256" key="2">
    <source>
        <dbReference type="ARBA" id="ARBA00022723"/>
    </source>
</evidence>
<gene>
    <name evidence="7" type="ORF">FN924_11405</name>
</gene>
<protein>
    <submittedName>
        <fullName evidence="7">S1 RNA-binding domain-containing protein</fullName>
    </submittedName>
</protein>
<dbReference type="Proteomes" id="UP000315215">
    <property type="component" value="Chromosome"/>
</dbReference>
<dbReference type="KEGG" id="aqt:FN924_11405"/>
<dbReference type="GO" id="GO:0004540">
    <property type="term" value="F:RNA nuclease activity"/>
    <property type="evidence" value="ECO:0007669"/>
    <property type="project" value="InterPro"/>
</dbReference>
<proteinExistence type="predicted"/>
<evidence type="ECO:0000256" key="5">
    <source>
        <dbReference type="ARBA" id="ARBA00022884"/>
    </source>
</evidence>
<dbReference type="Pfam" id="PF10150">
    <property type="entry name" value="RNase_E_G"/>
    <property type="match status" value="1"/>
</dbReference>
<dbReference type="GO" id="GO:0006364">
    <property type="term" value="P:rRNA processing"/>
    <property type="evidence" value="ECO:0007669"/>
    <property type="project" value="TreeGrafter"/>
</dbReference>
<sequence>MATIYLYVQGTEHIGILAEKEEVQEIQIVRPDSSSKVGNIYVAKVVNVETSLQAAFIEYGGGKLGFLPKKEVPEARQQPDRPLRSILTEGQRIIVQVTKDAYQQKGAKLTANITVPGTHIVYLPFGEYIAVSRKLADEHRNVLREKGKKWIENREGAIFRTSSQVTDITTLEAEWKQLRRKWEELYKASQTSSVPSPLYTENPLSKWIRKFQTNQLDAIYIDEVQAANRLKLELPSFASIIKWEKQFPISISLNPLYNRLSNPRVFTPHGVEIWIEQTEALTVIDVNSSTFTKGYSKEDTSFRTNQEAAREIAKQLRLRNISGIIMIDFLKMKAADQAKLLQMFQLELRKDGIRTELYGFTKLGLLEMTRKRESDSIPSILGGDIHSPRTFSMETYAYMMERELLVAKEEALVVDVHPTVLHVFKEKIMERIRGKISSAIYFRKNTQASGYDIIRSGSSQTINEFLASIPSDAIDKVF</sequence>
<accession>A0A516KH59</accession>
<dbReference type="InterPro" id="IPR012340">
    <property type="entry name" value="NA-bd_OB-fold"/>
</dbReference>
<evidence type="ECO:0000256" key="3">
    <source>
        <dbReference type="ARBA" id="ARBA00022801"/>
    </source>
</evidence>
<dbReference type="CDD" id="cd04453">
    <property type="entry name" value="S1_RNase_E"/>
    <property type="match status" value="1"/>
</dbReference>
<dbReference type="RefSeq" id="WP_143894584.1">
    <property type="nucleotide sequence ID" value="NZ_CP041666.1"/>
</dbReference>
<evidence type="ECO:0000313" key="8">
    <source>
        <dbReference type="Proteomes" id="UP000315215"/>
    </source>
</evidence>
<evidence type="ECO:0000256" key="4">
    <source>
        <dbReference type="ARBA" id="ARBA00022842"/>
    </source>
</evidence>
<comment type="cofactor">
    <cofactor evidence="1">
        <name>Mg(2+)</name>
        <dbReference type="ChEBI" id="CHEBI:18420"/>
    </cofactor>
</comment>
<keyword evidence="8" id="KW-1185">Reference proteome</keyword>
<dbReference type="GO" id="GO:0005737">
    <property type="term" value="C:cytoplasm"/>
    <property type="evidence" value="ECO:0007669"/>
    <property type="project" value="TreeGrafter"/>
</dbReference>
<keyword evidence="3" id="KW-0378">Hydrolase</keyword>
<evidence type="ECO:0000313" key="7">
    <source>
        <dbReference type="EMBL" id="QDP40740.1"/>
    </source>
</evidence>
<dbReference type="AlphaFoldDB" id="A0A516KH59"/>
<evidence type="ECO:0000259" key="6">
    <source>
        <dbReference type="PROSITE" id="PS50126"/>
    </source>
</evidence>
<dbReference type="Gene3D" id="2.40.50.140">
    <property type="entry name" value="Nucleic acid-binding proteins"/>
    <property type="match status" value="1"/>
</dbReference>
<dbReference type="GO" id="GO:0046872">
    <property type="term" value="F:metal ion binding"/>
    <property type="evidence" value="ECO:0007669"/>
    <property type="project" value="UniProtKB-KW"/>
</dbReference>
<dbReference type="GO" id="GO:0016787">
    <property type="term" value="F:hydrolase activity"/>
    <property type="evidence" value="ECO:0007669"/>
    <property type="project" value="UniProtKB-KW"/>
</dbReference>
<dbReference type="GO" id="GO:0003723">
    <property type="term" value="F:RNA binding"/>
    <property type="evidence" value="ECO:0007669"/>
    <property type="project" value="UniProtKB-KW"/>
</dbReference>
<evidence type="ECO:0000256" key="1">
    <source>
        <dbReference type="ARBA" id="ARBA00001946"/>
    </source>
</evidence>
<reference evidence="7 8" key="1">
    <citation type="submission" date="2019-07" db="EMBL/GenBank/DDBJ databases">
        <authorList>
            <person name="Li J."/>
        </authorList>
    </citation>
    <scope>NUCLEOTIDE SEQUENCE [LARGE SCALE GENOMIC DNA]</scope>
    <source>
        <strain evidence="7 8">TKL69</strain>
    </source>
</reference>
<keyword evidence="2" id="KW-0479">Metal-binding</keyword>
<name>A0A516KH59_9BACI</name>
<organism evidence="7 8">
    <name type="scientific">Radiobacillus deserti</name>
    <dbReference type="NCBI Taxonomy" id="2594883"/>
    <lineage>
        <taxon>Bacteria</taxon>
        <taxon>Bacillati</taxon>
        <taxon>Bacillota</taxon>
        <taxon>Bacilli</taxon>
        <taxon>Bacillales</taxon>
        <taxon>Bacillaceae</taxon>
        <taxon>Radiobacillus</taxon>
    </lineage>
</organism>
<feature type="domain" description="S1 motif" evidence="6">
    <location>
        <begin position="38"/>
        <end position="112"/>
    </location>
</feature>
<dbReference type="SUPFAM" id="SSF50249">
    <property type="entry name" value="Nucleic acid-binding proteins"/>
    <property type="match status" value="1"/>
</dbReference>
<dbReference type="OrthoDB" id="9804278at2"/>
<dbReference type="InterPro" id="IPR003029">
    <property type="entry name" value="S1_domain"/>
</dbReference>
<dbReference type="PROSITE" id="PS50126">
    <property type="entry name" value="S1"/>
    <property type="match status" value="1"/>
</dbReference>
<dbReference type="PANTHER" id="PTHR30001">
    <property type="entry name" value="RIBONUCLEASE"/>
    <property type="match status" value="1"/>
</dbReference>
<dbReference type="EMBL" id="CP041666">
    <property type="protein sequence ID" value="QDP40740.1"/>
    <property type="molecule type" value="Genomic_DNA"/>
</dbReference>
<keyword evidence="4" id="KW-0460">Magnesium</keyword>
<dbReference type="SMART" id="SM00316">
    <property type="entry name" value="S1"/>
    <property type="match status" value="1"/>
</dbReference>
<keyword evidence="5" id="KW-0694">RNA-binding</keyword>
<dbReference type="InterPro" id="IPR004659">
    <property type="entry name" value="RNase_E/G"/>
</dbReference>
<dbReference type="PANTHER" id="PTHR30001:SF0">
    <property type="entry name" value="RIBONUCLEASE G"/>
    <property type="match status" value="1"/>
</dbReference>
<dbReference type="InterPro" id="IPR019307">
    <property type="entry name" value="RNA-bd_AU-1/RNase_E/G"/>
</dbReference>